<keyword evidence="9" id="KW-0175">Coiled coil</keyword>
<dbReference type="Proteomes" id="UP000188268">
    <property type="component" value="Unassembled WGS sequence"/>
</dbReference>
<keyword evidence="13" id="KW-1185">Reference proteome</keyword>
<dbReference type="CDD" id="cd01647">
    <property type="entry name" value="RT_LTR"/>
    <property type="match status" value="1"/>
</dbReference>
<keyword evidence="4" id="KW-0540">Nuclease</keyword>
<reference evidence="12 13" key="1">
    <citation type="submission" date="2013-09" db="EMBL/GenBank/DDBJ databases">
        <title>Corchorus capsularis genome sequencing.</title>
        <authorList>
            <person name="Alam M."/>
            <person name="Haque M.S."/>
            <person name="Islam M.S."/>
            <person name="Emdad E.M."/>
            <person name="Islam M.M."/>
            <person name="Ahmed B."/>
            <person name="Halim A."/>
            <person name="Hossen Q.M.M."/>
            <person name="Hossain M.Z."/>
            <person name="Ahmed R."/>
            <person name="Khan M.M."/>
            <person name="Islam R."/>
            <person name="Rashid M.M."/>
            <person name="Khan S.A."/>
            <person name="Rahman M.S."/>
            <person name="Alam M."/>
        </authorList>
    </citation>
    <scope>NUCLEOTIDE SEQUENCE [LARGE SCALE GENOMIC DNA]</scope>
    <source>
        <strain evidence="13">cv. CVL-1</strain>
        <tissue evidence="12">Whole seedling</tissue>
    </source>
</reference>
<evidence type="ECO:0000256" key="1">
    <source>
        <dbReference type="ARBA" id="ARBA00012493"/>
    </source>
</evidence>
<evidence type="ECO:0000256" key="10">
    <source>
        <dbReference type="SAM" id="MobiDB-lite"/>
    </source>
</evidence>
<dbReference type="InterPro" id="IPR012337">
    <property type="entry name" value="RNaseH-like_sf"/>
</dbReference>
<dbReference type="Pfam" id="PF17917">
    <property type="entry name" value="RT_RNaseH"/>
    <property type="match status" value="1"/>
</dbReference>
<dbReference type="PANTHER" id="PTHR48475">
    <property type="entry name" value="RIBONUCLEASE H"/>
    <property type="match status" value="1"/>
</dbReference>
<dbReference type="PROSITE" id="PS50994">
    <property type="entry name" value="INTEGRASE"/>
    <property type="match status" value="1"/>
</dbReference>
<dbReference type="FunFam" id="3.30.70.270:FF:000063">
    <property type="entry name" value="Zinc knuckle domaincontaining protein"/>
    <property type="match status" value="1"/>
</dbReference>
<protein>
    <recommendedName>
        <fullName evidence="1">RNA-directed DNA polymerase</fullName>
        <ecNumber evidence="1">2.7.7.49</ecNumber>
    </recommendedName>
</protein>
<evidence type="ECO:0000256" key="8">
    <source>
        <dbReference type="ARBA" id="ARBA00023172"/>
    </source>
</evidence>
<feature type="region of interest" description="Disordered" evidence="10">
    <location>
        <begin position="792"/>
        <end position="814"/>
    </location>
</feature>
<evidence type="ECO:0000313" key="13">
    <source>
        <dbReference type="Proteomes" id="UP000188268"/>
    </source>
</evidence>
<dbReference type="InterPro" id="IPR043128">
    <property type="entry name" value="Rev_trsase/Diguanyl_cyclase"/>
</dbReference>
<keyword evidence="8" id="KW-0233">DNA recombination</keyword>
<dbReference type="Gene3D" id="3.10.20.370">
    <property type="match status" value="1"/>
</dbReference>
<keyword evidence="7" id="KW-0695">RNA-directed DNA polymerase</keyword>
<evidence type="ECO:0000256" key="4">
    <source>
        <dbReference type="ARBA" id="ARBA00022722"/>
    </source>
</evidence>
<feature type="domain" description="Integrase catalytic" evidence="11">
    <location>
        <begin position="1426"/>
        <end position="1522"/>
    </location>
</feature>
<evidence type="ECO:0000256" key="9">
    <source>
        <dbReference type="SAM" id="Coils"/>
    </source>
</evidence>
<accession>A0A1R3FY13</accession>
<dbReference type="Gene3D" id="3.30.420.10">
    <property type="entry name" value="Ribonuclease H-like superfamily/Ribonuclease H"/>
    <property type="match status" value="2"/>
</dbReference>
<dbReference type="Gene3D" id="3.30.70.270">
    <property type="match status" value="2"/>
</dbReference>
<dbReference type="Pfam" id="PF00078">
    <property type="entry name" value="RVT_1"/>
    <property type="match status" value="1"/>
</dbReference>
<comment type="caution">
    <text evidence="12">The sequence shown here is derived from an EMBL/GenBank/DDBJ whole genome shotgun (WGS) entry which is preliminary data.</text>
</comment>
<evidence type="ECO:0000259" key="11">
    <source>
        <dbReference type="PROSITE" id="PS50994"/>
    </source>
</evidence>
<name>A0A1R3FY13_COCAP</name>
<dbReference type="InterPro" id="IPR001584">
    <property type="entry name" value="Integrase_cat-core"/>
</dbReference>
<keyword evidence="6" id="KW-0378">Hydrolase</keyword>
<sequence>MAGLHGEEFEELKQDMDEIKEQLRQVLAAVNRLSVAIENPVREGAAQEKTNNLDEMVKKPKDNGKLQAKTTNDAPPRYVYYPTAPYYTRGEGSYENQVHYHPGTLAVSQEKPLGAIGKKEDDSAYENKRMLNLIEERLRGLEGWSSYYGLINAAELSLVDGLVIPPKFKAPEFEKFDGTKNYPNNHLKSYTRKMGPYSANEKLMIYCFQDSLTGTTSAWYNQLDKHRIRSWDDLAKAFLDQYKYLIELAPNRETLKALERKPTESYTEFAQRWRDMLLSYQQPTQSLMNYYRSPTPAPYSYQPVNNVGGTSYRAPAPNQQSPVLTPQPNLVRRVQYQRPLQPPFPAWYDVNPYCDFHCGAQGHSTENCLRLKQEVQALVKSGKLSFPKIEQPNTTGNPLPNHNGGQVNAICGGEIVIRDVHKDCKVFKAFVQKLMDESRIQFYIEVPMEDVHVVIEEEKLKPFIPTLPTSNHCVPWRYDVNVSPQTTKFQTDSANITGVGEMTRSGRCYSQPMKEAIRREEGFEKGCPVDKSPVMEQGQSSAQGEIGKPCFTEKEACEFLKIIKHSEYSVVDQLNKMPARIFILSLLLNSEAHRKTLLRVLSQAYVEQEITVENLDHIVGSITAGHITFTDEDIPDGGRNNLKALYVSAGCNGFHVGRILIDNGSALNIMPYHSLEKLSLDLSYIKPNNMMVRAFDGTTRSVRGDIELQMTIGGVEFMMIFQVMDISPSYSCLLGRPWIHMAGAVQSTLHQAVKFRSVGWENSSEKIDALHLATEVSAVRGKFMELLVNAVEDESEDRPTGNECKDEPESPANIFERPVCNNDMSEEYVEDPVLPSDLMRLIEQEDRQIQPHKESTKSIIWDMSGLNPEVAVHRLPIRPECKLVQQKLRRMKPDMLLKIKEEIKKQFDAGFLEEIRYPEWQANIAPVPKKDGKVRMCVDYRDLNKASPKDNFLLPHIDILVDNTARHSLFSFMDGFFGYNQIKMAPEDKEKTAFVTAWGTFCYKVMLFGLKNARATYQRAMVTLFHDMMHKEIELKLNPSKCTFGATSGKLLGFVVSQNGIEVDPDKVKAIQNLPPPRTQKEVRGFLRRLNYIARFISQLTAKCDPIFKLLRKNNPGEWDDECQAAFEKVKEYLLNPPFLMPPERGRPLILYLTVFEKSMGCVMAQKEKSGRKEHVVYYLSKKFTEYESNNSPLEKMCCALAWAAQRLRQYMLYHTTMLVAKLDPLRYIFEKPGLSGRIARWQVLLSEYDIVYVSQKAIKGSAMADFLADKVSNDYEPVKFEFPDEDLMAVMNVENEVSEEPSKWKVYFDGASNMLGHGIGVVFVSPDGDHFPATTRLDFPCTNNIAEYEACVFEILMAIEKKVKVLEVYGDSALVVYQMKGEWETRDSKLIQSMVLTMIRGRLGECHWDIFWMGRFIKKEIICRYGLPERIITDNAMNLNGKLIAAACAQFIITHSNSAPRRPKMNGAVEAANKNIKNIIRKVTETYRDWHEKLPFALYAYRTCARTSTGATPYSLVYRMEAVVLVEVEIPSLRVYREVKLEEAEWEQERYDQLNLLGEKRMIALCHGQAYQKRMIRAFNKKVHPRQFKEGELVLKKILYEQRDPRGKLAPNWEGLYVVKKAFSRGALILQEMDGDELPSPINSDAVKKYYA</sequence>
<dbReference type="GO" id="GO:0003964">
    <property type="term" value="F:RNA-directed DNA polymerase activity"/>
    <property type="evidence" value="ECO:0007669"/>
    <property type="project" value="UniProtKB-KW"/>
</dbReference>
<dbReference type="GO" id="GO:0004523">
    <property type="term" value="F:RNA-DNA hybrid ribonuclease activity"/>
    <property type="evidence" value="ECO:0007669"/>
    <property type="project" value="InterPro"/>
</dbReference>
<dbReference type="GO" id="GO:0006310">
    <property type="term" value="P:DNA recombination"/>
    <property type="evidence" value="ECO:0007669"/>
    <property type="project" value="UniProtKB-KW"/>
</dbReference>
<proteinExistence type="predicted"/>
<dbReference type="InterPro" id="IPR002156">
    <property type="entry name" value="RNaseH_domain"/>
</dbReference>
<organism evidence="12 13">
    <name type="scientific">Corchorus capsularis</name>
    <name type="common">Jute</name>
    <dbReference type="NCBI Taxonomy" id="210143"/>
    <lineage>
        <taxon>Eukaryota</taxon>
        <taxon>Viridiplantae</taxon>
        <taxon>Streptophyta</taxon>
        <taxon>Embryophyta</taxon>
        <taxon>Tracheophyta</taxon>
        <taxon>Spermatophyta</taxon>
        <taxon>Magnoliopsida</taxon>
        <taxon>eudicotyledons</taxon>
        <taxon>Gunneridae</taxon>
        <taxon>Pentapetalae</taxon>
        <taxon>rosids</taxon>
        <taxon>malvids</taxon>
        <taxon>Malvales</taxon>
        <taxon>Malvaceae</taxon>
        <taxon>Grewioideae</taxon>
        <taxon>Apeibeae</taxon>
        <taxon>Corchorus</taxon>
    </lineage>
</organism>
<dbReference type="GO" id="GO:0015074">
    <property type="term" value="P:DNA integration"/>
    <property type="evidence" value="ECO:0007669"/>
    <property type="project" value="InterPro"/>
</dbReference>
<dbReference type="OrthoDB" id="1726048at2759"/>
<feature type="coiled-coil region" evidence="9">
    <location>
        <begin position="2"/>
        <end position="36"/>
    </location>
</feature>
<dbReference type="EC" id="2.7.7.49" evidence="1"/>
<dbReference type="Gene3D" id="3.10.10.10">
    <property type="entry name" value="HIV Type 1 Reverse Transcriptase, subunit A, domain 1"/>
    <property type="match status" value="1"/>
</dbReference>
<keyword evidence="2" id="KW-0808">Transferase</keyword>
<dbReference type="InterPro" id="IPR005162">
    <property type="entry name" value="Retrotrans_gag_dom"/>
</dbReference>
<dbReference type="GO" id="GO:0003676">
    <property type="term" value="F:nucleic acid binding"/>
    <property type="evidence" value="ECO:0007669"/>
    <property type="project" value="InterPro"/>
</dbReference>
<keyword evidence="5" id="KW-0255">Endonuclease</keyword>
<dbReference type="PANTHER" id="PTHR48475:SF1">
    <property type="entry name" value="RNASE H TYPE-1 DOMAIN-CONTAINING PROTEIN"/>
    <property type="match status" value="1"/>
</dbReference>
<dbReference type="InterPro" id="IPR021109">
    <property type="entry name" value="Peptidase_aspartic_dom_sf"/>
</dbReference>
<dbReference type="InterPro" id="IPR036397">
    <property type="entry name" value="RNaseH_sf"/>
</dbReference>
<evidence type="ECO:0000256" key="2">
    <source>
        <dbReference type="ARBA" id="ARBA00022679"/>
    </source>
</evidence>
<evidence type="ECO:0000313" key="12">
    <source>
        <dbReference type="EMBL" id="OMO50646.1"/>
    </source>
</evidence>
<dbReference type="CDD" id="cd00303">
    <property type="entry name" value="retropepsin_like"/>
    <property type="match status" value="1"/>
</dbReference>
<dbReference type="Pfam" id="PF13456">
    <property type="entry name" value="RVT_3"/>
    <property type="match status" value="1"/>
</dbReference>
<dbReference type="OMA" id="SERIVRW"/>
<dbReference type="CDD" id="cd09279">
    <property type="entry name" value="RNase_HI_like"/>
    <property type="match status" value="1"/>
</dbReference>
<dbReference type="EMBL" id="AWWV01016077">
    <property type="protein sequence ID" value="OMO50646.1"/>
    <property type="molecule type" value="Genomic_DNA"/>
</dbReference>
<evidence type="ECO:0000256" key="7">
    <source>
        <dbReference type="ARBA" id="ARBA00022918"/>
    </source>
</evidence>
<dbReference type="InterPro" id="IPR043502">
    <property type="entry name" value="DNA/RNA_pol_sf"/>
</dbReference>
<dbReference type="InterPro" id="IPR041373">
    <property type="entry name" value="RT_RNaseH"/>
</dbReference>
<gene>
    <name evidence="12" type="ORF">CCACVL1_30336</name>
</gene>
<evidence type="ECO:0000256" key="5">
    <source>
        <dbReference type="ARBA" id="ARBA00022759"/>
    </source>
</evidence>
<dbReference type="SUPFAM" id="SSF53098">
    <property type="entry name" value="Ribonuclease H-like"/>
    <property type="match status" value="2"/>
</dbReference>
<dbReference type="Pfam" id="PF03732">
    <property type="entry name" value="Retrotrans_gag"/>
    <property type="match status" value="1"/>
</dbReference>
<keyword evidence="3" id="KW-0548">Nucleotidyltransferase</keyword>
<evidence type="ECO:0000256" key="3">
    <source>
        <dbReference type="ARBA" id="ARBA00022695"/>
    </source>
</evidence>
<evidence type="ECO:0000256" key="6">
    <source>
        <dbReference type="ARBA" id="ARBA00022801"/>
    </source>
</evidence>
<dbReference type="Gramene" id="OMO50646">
    <property type="protein sequence ID" value="OMO50646"/>
    <property type="gene ID" value="CCACVL1_30336"/>
</dbReference>
<dbReference type="SUPFAM" id="SSF50630">
    <property type="entry name" value="Acid proteases"/>
    <property type="match status" value="1"/>
</dbReference>
<dbReference type="Gene3D" id="2.40.70.10">
    <property type="entry name" value="Acid Proteases"/>
    <property type="match status" value="1"/>
</dbReference>
<dbReference type="InterPro" id="IPR000477">
    <property type="entry name" value="RT_dom"/>
</dbReference>
<feature type="compositionally biased region" description="Basic and acidic residues" evidence="10">
    <location>
        <begin position="797"/>
        <end position="808"/>
    </location>
</feature>
<dbReference type="SUPFAM" id="SSF56672">
    <property type="entry name" value="DNA/RNA polymerases"/>
    <property type="match status" value="1"/>
</dbReference>